<reference evidence="1" key="1">
    <citation type="submission" date="2022-04" db="EMBL/GenBank/DDBJ databases">
        <title>Genome of the entomopathogenic fungus Entomophthora muscae.</title>
        <authorList>
            <person name="Elya C."/>
            <person name="Lovett B.R."/>
            <person name="Lee E."/>
            <person name="Macias A.M."/>
            <person name="Hajek A.E."/>
            <person name="De Bivort B.L."/>
            <person name="Kasson M.T."/>
            <person name="De Fine Licht H.H."/>
            <person name="Stajich J.E."/>
        </authorList>
    </citation>
    <scope>NUCLEOTIDE SEQUENCE</scope>
    <source>
        <strain evidence="1">Berkeley</strain>
    </source>
</reference>
<accession>A0ACC2SMW8</accession>
<evidence type="ECO:0000313" key="2">
    <source>
        <dbReference type="Proteomes" id="UP001165960"/>
    </source>
</evidence>
<name>A0ACC2SMW8_9FUNG</name>
<keyword evidence="2" id="KW-1185">Reference proteome</keyword>
<proteinExistence type="predicted"/>
<evidence type="ECO:0000313" key="1">
    <source>
        <dbReference type="EMBL" id="KAJ9063614.1"/>
    </source>
</evidence>
<comment type="caution">
    <text evidence="1">The sequence shown here is derived from an EMBL/GenBank/DDBJ whole genome shotgun (WGS) entry which is preliminary data.</text>
</comment>
<organism evidence="1 2">
    <name type="scientific">Entomophthora muscae</name>
    <dbReference type="NCBI Taxonomy" id="34485"/>
    <lineage>
        <taxon>Eukaryota</taxon>
        <taxon>Fungi</taxon>
        <taxon>Fungi incertae sedis</taxon>
        <taxon>Zoopagomycota</taxon>
        <taxon>Entomophthoromycotina</taxon>
        <taxon>Entomophthoromycetes</taxon>
        <taxon>Entomophthorales</taxon>
        <taxon>Entomophthoraceae</taxon>
        <taxon>Entomophthora</taxon>
    </lineage>
</organism>
<protein>
    <submittedName>
        <fullName evidence="1">Uncharacterized protein</fullName>
    </submittedName>
</protein>
<dbReference type="Proteomes" id="UP001165960">
    <property type="component" value="Unassembled WGS sequence"/>
</dbReference>
<gene>
    <name evidence="1" type="ORF">DSO57_1039013</name>
</gene>
<sequence length="161" mass="18196">MQFGILASALLLTLVQAGPKARVVGGYEVEPHFRYNFAVSLQRFKRHFCGGTLYREDTVITASHCTVGLVNFGFEAVSHRHDLGLSDEEEEGSRRRVLNRVRHPGYNETIVKDDIAIWKLESPSKRRTGIILSSGKKHRPNRNCNWVGHDLGWRLGVNKAT</sequence>
<dbReference type="EMBL" id="QTSX02004829">
    <property type="protein sequence ID" value="KAJ9063614.1"/>
    <property type="molecule type" value="Genomic_DNA"/>
</dbReference>